<gene>
    <name evidence="5" type="primary">mgsA</name>
    <name evidence="7" type="ORF">ACFOGJ_25955</name>
</gene>
<comment type="similarity">
    <text evidence="2">Belongs to the carbohydrate kinase PfkB family.</text>
</comment>
<evidence type="ECO:0000256" key="2">
    <source>
        <dbReference type="ARBA" id="ARBA00010688"/>
    </source>
</evidence>
<dbReference type="SUPFAM" id="SSF53613">
    <property type="entry name" value="Ribokinase-like"/>
    <property type="match status" value="1"/>
</dbReference>
<feature type="binding site" evidence="5">
    <location>
        <begin position="373"/>
        <end position="374"/>
    </location>
    <ligand>
        <name>substrate</name>
    </ligand>
</feature>
<feature type="binding site" evidence="5">
    <location>
        <position position="326"/>
    </location>
    <ligand>
        <name>substrate</name>
    </ligand>
</feature>
<feature type="binding site" evidence="5">
    <location>
        <begin position="352"/>
        <end position="355"/>
    </location>
    <ligand>
        <name>substrate</name>
    </ligand>
</feature>
<sequence length="441" mass="45564">MTGPAILCLGEAMVEFNRQADGRWLEGLGGDVSNVAIAAARQGAAAGMVTRLGRDGFAAALRDRWAAEGIDTAAVAEDEGAPTGLYFVRHGPQGHSFEYRRAGSAASRMTAADLPLTALRSCRVLHLSGISQAISDGAADACRAAMAAVRAAGGTISYDPNLRLALWPLEQAREVIQAASAEADILLPGLDDARQLTGLQDPEEILAFYRALGPRITALTMGAEGVLLADGERVERIPPHPARLVDAVGAGDCFDGAFLARWLECGDALEAAHHANVAAALSVQGHGAVAPLPTRAAVDAARAGAAGAMPAPEPAPPRLRLALVAHDARKQEMVDWALRHRAALAGCAIVATGTTGARLADAIPELTIRRLLSGPLGGDQQIGALIAEGALDALIFFVDPLSPLPHDVDVKALTRLATVHDLPMACSRSTADILIAALTGG</sequence>
<dbReference type="Gene3D" id="3.40.50.1380">
    <property type="entry name" value="Methylglyoxal synthase-like domain"/>
    <property type="match status" value="1"/>
</dbReference>
<evidence type="ECO:0000256" key="3">
    <source>
        <dbReference type="ARBA" id="ARBA00022679"/>
    </source>
</evidence>
<comment type="catalytic activity">
    <reaction evidence="5">
        <text>dihydroxyacetone phosphate = methylglyoxal + phosphate</text>
        <dbReference type="Rhea" id="RHEA:17937"/>
        <dbReference type="ChEBI" id="CHEBI:17158"/>
        <dbReference type="ChEBI" id="CHEBI:43474"/>
        <dbReference type="ChEBI" id="CHEBI:57642"/>
        <dbReference type="EC" id="4.2.3.3"/>
    </reaction>
</comment>
<dbReference type="InterPro" id="IPR050306">
    <property type="entry name" value="PfkB_Carbo_kinase"/>
</dbReference>
<organism evidence="7 8">
    <name type="scientific">Marinibaculum pumilum</name>
    <dbReference type="NCBI Taxonomy" id="1766165"/>
    <lineage>
        <taxon>Bacteria</taxon>
        <taxon>Pseudomonadati</taxon>
        <taxon>Pseudomonadota</taxon>
        <taxon>Alphaproteobacteria</taxon>
        <taxon>Rhodospirillales</taxon>
        <taxon>Rhodospirillaceae</taxon>
        <taxon>Marinibaculum</taxon>
    </lineage>
</organism>
<dbReference type="Gene3D" id="3.40.1190.20">
    <property type="match status" value="1"/>
</dbReference>
<evidence type="ECO:0000313" key="8">
    <source>
        <dbReference type="Proteomes" id="UP001595528"/>
    </source>
</evidence>
<dbReference type="EMBL" id="JBHRTR010000048">
    <property type="protein sequence ID" value="MFC3230719.1"/>
    <property type="molecule type" value="Genomic_DNA"/>
</dbReference>
<evidence type="ECO:0000256" key="1">
    <source>
        <dbReference type="ARBA" id="ARBA00006287"/>
    </source>
</evidence>
<dbReference type="InterPro" id="IPR011611">
    <property type="entry name" value="PfkB_dom"/>
</dbReference>
<dbReference type="NCBIfam" id="NF003559">
    <property type="entry name" value="PRK05234.1"/>
    <property type="match status" value="1"/>
</dbReference>
<feature type="domain" description="MGS-like" evidence="6">
    <location>
        <begin position="313"/>
        <end position="441"/>
    </location>
</feature>
<dbReference type="SMART" id="SM00851">
    <property type="entry name" value="MGS"/>
    <property type="match status" value="1"/>
</dbReference>
<dbReference type="HAMAP" id="MF_00549">
    <property type="entry name" value="Methylglyoxal_synth"/>
    <property type="match status" value="1"/>
</dbReference>
<dbReference type="PANTHER" id="PTHR43085:SF15">
    <property type="entry name" value="2-DEHYDRO-3-DEOXYGLUCONOKINASE"/>
    <property type="match status" value="1"/>
</dbReference>
<name>A0ABV7L852_9PROT</name>
<evidence type="ECO:0000259" key="6">
    <source>
        <dbReference type="PROSITE" id="PS51855"/>
    </source>
</evidence>
<evidence type="ECO:0000256" key="5">
    <source>
        <dbReference type="HAMAP-Rule" id="MF_00549"/>
    </source>
</evidence>
<dbReference type="SUPFAM" id="SSF52335">
    <property type="entry name" value="Methylglyoxal synthase-like"/>
    <property type="match status" value="1"/>
</dbReference>
<accession>A0ABV7L852</accession>
<comment type="function">
    <text evidence="5">Catalyzes the formation of methylglyoxal from dihydroxyacetone phosphate.</text>
</comment>
<protein>
    <recommendedName>
        <fullName evidence="5">Methylglyoxal synthase</fullName>
        <shortName evidence="5">MGS</shortName>
        <ecNumber evidence="5">4.2.3.3</ecNumber>
    </recommendedName>
</protein>
<dbReference type="PROSITE" id="PS01335">
    <property type="entry name" value="METHYLGLYOXAL_SYNTH"/>
    <property type="match status" value="1"/>
</dbReference>
<dbReference type="InterPro" id="IPR029056">
    <property type="entry name" value="Ribokinase-like"/>
</dbReference>
<keyword evidence="3" id="KW-0808">Transferase</keyword>
<dbReference type="Proteomes" id="UP001595528">
    <property type="component" value="Unassembled WGS sequence"/>
</dbReference>
<feature type="active site" description="Proton donor/acceptor" evidence="5">
    <location>
        <position position="379"/>
    </location>
</feature>
<dbReference type="CDD" id="cd01422">
    <property type="entry name" value="MGS"/>
    <property type="match status" value="1"/>
</dbReference>
<dbReference type="InterPro" id="IPR018148">
    <property type="entry name" value="Methylglyoxal_synth_AS"/>
</dbReference>
<dbReference type="RefSeq" id="WP_379906149.1">
    <property type="nucleotide sequence ID" value="NZ_JBHRTR010000048.1"/>
</dbReference>
<evidence type="ECO:0000256" key="4">
    <source>
        <dbReference type="ARBA" id="ARBA00022777"/>
    </source>
</evidence>
<comment type="caution">
    <text evidence="7">The sequence shown here is derived from an EMBL/GenBank/DDBJ whole genome shotgun (WGS) entry which is preliminary data.</text>
</comment>
<keyword evidence="8" id="KW-1185">Reference proteome</keyword>
<reference evidence="8" key="1">
    <citation type="journal article" date="2019" name="Int. J. Syst. Evol. Microbiol.">
        <title>The Global Catalogue of Microorganisms (GCM) 10K type strain sequencing project: providing services to taxonomists for standard genome sequencing and annotation.</title>
        <authorList>
            <consortium name="The Broad Institute Genomics Platform"/>
            <consortium name="The Broad Institute Genome Sequencing Center for Infectious Disease"/>
            <person name="Wu L."/>
            <person name="Ma J."/>
        </authorList>
    </citation>
    <scope>NUCLEOTIDE SEQUENCE [LARGE SCALE GENOMIC DNA]</scope>
    <source>
        <strain evidence="8">KCTC 42964</strain>
    </source>
</reference>
<dbReference type="EC" id="4.2.3.3" evidence="5"/>
<evidence type="ECO:0000313" key="7">
    <source>
        <dbReference type="EMBL" id="MFC3230719.1"/>
    </source>
</evidence>
<proteinExistence type="inferred from homology"/>
<dbReference type="InterPro" id="IPR004363">
    <property type="entry name" value="Methylgl_synth"/>
</dbReference>
<keyword evidence="4" id="KW-0418">Kinase</keyword>
<feature type="binding site" evidence="5">
    <location>
        <position position="406"/>
    </location>
    <ligand>
        <name>substrate</name>
    </ligand>
</feature>
<dbReference type="InterPro" id="IPR011607">
    <property type="entry name" value="MGS-like_dom"/>
</dbReference>
<dbReference type="PANTHER" id="PTHR43085">
    <property type="entry name" value="HEXOKINASE FAMILY MEMBER"/>
    <property type="match status" value="1"/>
</dbReference>
<dbReference type="Pfam" id="PF00294">
    <property type="entry name" value="PfkB"/>
    <property type="match status" value="1"/>
</dbReference>
<dbReference type="GO" id="GO:0008929">
    <property type="term" value="F:methylglyoxal synthase activity"/>
    <property type="evidence" value="ECO:0007669"/>
    <property type="project" value="UniProtKB-EC"/>
</dbReference>
<keyword evidence="5 7" id="KW-0456">Lyase</keyword>
<dbReference type="Pfam" id="PF02142">
    <property type="entry name" value="MGS"/>
    <property type="match status" value="1"/>
</dbReference>
<feature type="binding site" evidence="5">
    <location>
        <position position="330"/>
    </location>
    <ligand>
        <name>substrate</name>
    </ligand>
</feature>
<dbReference type="InterPro" id="IPR036914">
    <property type="entry name" value="MGS-like_dom_sf"/>
</dbReference>
<dbReference type="CDD" id="cd01166">
    <property type="entry name" value="KdgK"/>
    <property type="match status" value="1"/>
</dbReference>
<dbReference type="PROSITE" id="PS51855">
    <property type="entry name" value="MGS"/>
    <property type="match status" value="1"/>
</dbReference>
<comment type="similarity">
    <text evidence="1 5">Belongs to the methylglyoxal synthase family.</text>
</comment>